<evidence type="ECO:0000313" key="4">
    <source>
        <dbReference type="EMBL" id="KAF8404040.1"/>
    </source>
</evidence>
<feature type="region of interest" description="Disordered" evidence="1">
    <location>
        <begin position="271"/>
        <end position="332"/>
    </location>
</feature>
<organism evidence="4 5">
    <name type="scientific">Tetracentron sinense</name>
    <name type="common">Spur-leaf</name>
    <dbReference type="NCBI Taxonomy" id="13715"/>
    <lineage>
        <taxon>Eukaryota</taxon>
        <taxon>Viridiplantae</taxon>
        <taxon>Streptophyta</taxon>
        <taxon>Embryophyta</taxon>
        <taxon>Tracheophyta</taxon>
        <taxon>Spermatophyta</taxon>
        <taxon>Magnoliopsida</taxon>
        <taxon>Trochodendrales</taxon>
        <taxon>Trochodendraceae</taxon>
        <taxon>Tetracentron</taxon>
    </lineage>
</organism>
<name>A0A834ZED3_TETSI</name>
<dbReference type="PANTHER" id="PTHR46309">
    <property type="entry name" value="PHD FINGER PROTEIN 12"/>
    <property type="match status" value="1"/>
</dbReference>
<keyword evidence="2" id="KW-1133">Transmembrane helix</keyword>
<dbReference type="InterPro" id="IPR008395">
    <property type="entry name" value="Agenet-like_dom"/>
</dbReference>
<dbReference type="GO" id="GO:0006357">
    <property type="term" value="P:regulation of transcription by RNA polymerase II"/>
    <property type="evidence" value="ECO:0007669"/>
    <property type="project" value="TreeGrafter"/>
</dbReference>
<dbReference type="PROSITE" id="PS51186">
    <property type="entry name" value="GNAT"/>
    <property type="match status" value="1"/>
</dbReference>
<reference evidence="4 5" key="1">
    <citation type="submission" date="2020-04" db="EMBL/GenBank/DDBJ databases">
        <title>Plant Genome Project.</title>
        <authorList>
            <person name="Zhang R.-G."/>
        </authorList>
    </citation>
    <scope>NUCLEOTIDE SEQUENCE [LARGE SCALE GENOMIC DNA]</scope>
    <source>
        <strain evidence="4">YNK0</strain>
        <tissue evidence="4">Leaf</tissue>
    </source>
</reference>
<evidence type="ECO:0000256" key="1">
    <source>
        <dbReference type="SAM" id="MobiDB-lite"/>
    </source>
</evidence>
<proteinExistence type="predicted"/>
<dbReference type="Pfam" id="PF23209">
    <property type="entry name" value="IDM1_C"/>
    <property type="match status" value="1"/>
</dbReference>
<keyword evidence="5" id="KW-1185">Reference proteome</keyword>
<gene>
    <name evidence="4" type="ORF">HHK36_008917</name>
</gene>
<accession>A0A834ZED3</accession>
<feature type="transmembrane region" description="Helical" evidence="2">
    <location>
        <begin position="681"/>
        <end position="706"/>
    </location>
</feature>
<protein>
    <recommendedName>
        <fullName evidence="3">N-acetyltransferase domain-containing protein</fullName>
    </recommendedName>
</protein>
<dbReference type="SMART" id="SM00743">
    <property type="entry name" value="Agenet"/>
    <property type="match status" value="2"/>
</dbReference>
<dbReference type="Proteomes" id="UP000655225">
    <property type="component" value="Unassembled WGS sequence"/>
</dbReference>
<dbReference type="Gene3D" id="3.40.630.30">
    <property type="match status" value="1"/>
</dbReference>
<dbReference type="InterPro" id="IPR000182">
    <property type="entry name" value="GNAT_dom"/>
</dbReference>
<dbReference type="InterPro" id="IPR056511">
    <property type="entry name" value="IDM1_C"/>
</dbReference>
<comment type="caution">
    <text evidence="4">The sequence shown here is derived from an EMBL/GenBank/DDBJ whole genome shotgun (WGS) entry which is preliminary data.</text>
</comment>
<dbReference type="PANTHER" id="PTHR46309:SF14">
    <property type="entry name" value="PHD-TYPE DOMAIN-CONTAINING PROTEIN"/>
    <property type="match status" value="1"/>
</dbReference>
<dbReference type="InterPro" id="IPR014002">
    <property type="entry name" value="Agenet_dom_plant"/>
</dbReference>
<evidence type="ECO:0000259" key="3">
    <source>
        <dbReference type="PROSITE" id="PS51186"/>
    </source>
</evidence>
<dbReference type="GO" id="GO:0005634">
    <property type="term" value="C:nucleus"/>
    <property type="evidence" value="ECO:0007669"/>
    <property type="project" value="TreeGrafter"/>
</dbReference>
<keyword evidence="2" id="KW-0472">Membrane</keyword>
<dbReference type="InterPro" id="IPR016181">
    <property type="entry name" value="Acyl_CoA_acyltransferase"/>
</dbReference>
<dbReference type="EMBL" id="JABCRI010000006">
    <property type="protein sequence ID" value="KAF8404040.1"/>
    <property type="molecule type" value="Genomic_DNA"/>
</dbReference>
<dbReference type="OMA" id="VCAPCKE"/>
<dbReference type="Pfam" id="PF05641">
    <property type="entry name" value="Agenet"/>
    <property type="match status" value="1"/>
</dbReference>
<feature type="compositionally biased region" description="Basic and acidic residues" evidence="1">
    <location>
        <begin position="285"/>
        <end position="296"/>
    </location>
</feature>
<dbReference type="CDD" id="cd20405">
    <property type="entry name" value="Tudor_Agenet_AtDUF_rpt1_3"/>
    <property type="match status" value="1"/>
</dbReference>
<dbReference type="GO" id="GO:0016747">
    <property type="term" value="F:acyltransferase activity, transferring groups other than amino-acyl groups"/>
    <property type="evidence" value="ECO:0007669"/>
    <property type="project" value="InterPro"/>
</dbReference>
<feature type="compositionally biased region" description="Basic residues" evidence="1">
    <location>
        <begin position="319"/>
        <end position="330"/>
    </location>
</feature>
<evidence type="ECO:0000313" key="5">
    <source>
        <dbReference type="Proteomes" id="UP000655225"/>
    </source>
</evidence>
<feature type="domain" description="N-acetyltransferase" evidence="3">
    <location>
        <begin position="884"/>
        <end position="1018"/>
    </location>
</feature>
<evidence type="ECO:0000256" key="2">
    <source>
        <dbReference type="SAM" id="Phobius"/>
    </source>
</evidence>
<dbReference type="SUPFAM" id="SSF55729">
    <property type="entry name" value="Acyl-CoA N-acyltransferases (Nat)"/>
    <property type="match status" value="1"/>
</dbReference>
<dbReference type="InterPro" id="IPR042163">
    <property type="entry name" value="PHF12"/>
</dbReference>
<sequence length="1115" mass="126840">MNQRKLLLHDKVEVRQFEEGLRGSWHPGVVVSVSDSCRYVEYNELLSETGVSKLVECIPVTNAVEGLCRRRRVPLTNRGHIRPPPPSPPPDTCKPKLNYGLCVDAFYEDAWWEGVVFDRDESSHERSVFFPDEGDERKFNVRDLRVSCEWDEFLGGWRDRGVWVLMKLSEELEQDGSLPLFVKNVWSCLRLNAGFVKVISQWTCGVPSLWNKYLMDVIFELMVESSQQPLGPPNLSDGLLRKRRNKSKNYKQADDNLQLYAPNVQRGNCNDLHIDSSSQNRIRRASPDRTKHDMRLVDGSGRRKSTASDMCLEDNHQSISKRRNSKKPQKTKVNMLPQALVIWEGICDDFPNDLSGQSKGKLSPVLLPKQKKQSVKLKLNSEKPPVEVLNAKKNGFLVDNSCGERNMITDASLLQSNVNGEGNNDGTPIDCSLVPSQKRQSLKFKIKIGKPKPPIICEGKDNRSLVVNLSGGKEMTSDDSRMQSNGIGQGNCSGFTNNLLGQSKGNISRVNPKQKQQSVKKRLALEKSKARVFYKAKDNRYVVDRREKELTPDVLLAQDNHSVNERKKMRKPNQINLVTGFPICSPKKRNGKASCVIIKQSNCLVTGKRGLKKFQLSNVNVKSQSKEEEKTSDVLPKQDEECVTRRRWPLPFANFDKKVRLKDMVSRPRKRKKKRGYRRDWFLVNLLVVVVYGYGGLMVDFILVIVSSFDCVCAPCKELIEVMFERCNLGNNTTISSIAGLSSKVCVPIENRSSPRIFLRGNGVVHLVDVAYVAQGITIVTTVRSLALAINAHVNVFARLRQLLGKSNPTTVEGLSWTIMRSRKNDCYVHDTSKIDIHIELSRALNIMHQCFEPVNEPHTKRDLVVDVIFNRVEDQGPVPFALMASCTGSTTFMVTLLICHRLELQERLDWSKLKRLDFRGFYTMILQKGDEMISVATVRIHGQRVAEMPLVATNFQYRRQGMCRVLMNELEKMLSKMGIERLVLPAIPQLIETWKTSFGFIEMPLLDRLELLGHPFLGFQGTMMCQKFLGKSTTRKETRGAAENPGHLVPDIAMEYQVSDCKRKFCGLYYKRKSKTKFNGKENKVKGSNGSLEKYKRVYKRRRILANKDSSMDQ</sequence>
<keyword evidence="2" id="KW-0812">Transmembrane</keyword>
<dbReference type="CDD" id="cd04301">
    <property type="entry name" value="NAT_SF"/>
    <property type="match status" value="1"/>
</dbReference>
<dbReference type="GO" id="GO:0003714">
    <property type="term" value="F:transcription corepressor activity"/>
    <property type="evidence" value="ECO:0007669"/>
    <property type="project" value="InterPro"/>
</dbReference>
<dbReference type="AlphaFoldDB" id="A0A834ZED3"/>
<dbReference type="OrthoDB" id="429143at2759"/>